<accession>A0ABS9TJ30</accession>
<dbReference type="PROSITE" id="PS51084">
    <property type="entry name" value="HIT_2"/>
    <property type="match status" value="1"/>
</dbReference>
<protein>
    <submittedName>
        <fullName evidence="3">HIT family protein</fullName>
    </submittedName>
</protein>
<dbReference type="InterPro" id="IPR036265">
    <property type="entry name" value="HIT-like_sf"/>
</dbReference>
<dbReference type="Pfam" id="PF01230">
    <property type="entry name" value="HIT"/>
    <property type="match status" value="1"/>
</dbReference>
<dbReference type="InterPro" id="IPR001310">
    <property type="entry name" value="Histidine_triad_HIT"/>
</dbReference>
<reference evidence="3 4" key="1">
    <citation type="submission" date="2022-03" db="EMBL/GenBank/DDBJ databases">
        <title>Pseudonocardia alaer sp. nov., a novel actinomycete isolated from reed forest soil.</title>
        <authorList>
            <person name="Wang L."/>
        </authorList>
    </citation>
    <scope>NUCLEOTIDE SEQUENCE [LARGE SCALE GENOMIC DNA]</scope>
    <source>
        <strain evidence="3 4">Y-16303</strain>
    </source>
</reference>
<dbReference type="EMBL" id="JAKXMK010000020">
    <property type="protein sequence ID" value="MCH6168521.1"/>
    <property type="molecule type" value="Genomic_DNA"/>
</dbReference>
<proteinExistence type="predicted"/>
<comment type="caution">
    <text evidence="3">The sequence shown here is derived from an EMBL/GenBank/DDBJ whole genome shotgun (WGS) entry which is preliminary data.</text>
</comment>
<evidence type="ECO:0000313" key="4">
    <source>
        <dbReference type="Proteomes" id="UP001299970"/>
    </source>
</evidence>
<evidence type="ECO:0000256" key="1">
    <source>
        <dbReference type="PROSITE-ProRule" id="PRU00464"/>
    </source>
</evidence>
<organism evidence="3 4">
    <name type="scientific">Pseudonocardia alaniniphila</name>
    <dbReference type="NCBI Taxonomy" id="75291"/>
    <lineage>
        <taxon>Bacteria</taxon>
        <taxon>Bacillati</taxon>
        <taxon>Actinomycetota</taxon>
        <taxon>Actinomycetes</taxon>
        <taxon>Pseudonocardiales</taxon>
        <taxon>Pseudonocardiaceae</taxon>
        <taxon>Pseudonocardia</taxon>
    </lineage>
</organism>
<feature type="domain" description="HIT" evidence="2">
    <location>
        <begin position="4"/>
        <end position="107"/>
    </location>
</feature>
<keyword evidence="4" id="KW-1185">Reference proteome</keyword>
<dbReference type="PRINTS" id="PR00332">
    <property type="entry name" value="HISTRIAD"/>
</dbReference>
<dbReference type="RefSeq" id="WP_241039172.1">
    <property type="nucleotide sequence ID" value="NZ_BAAAJF010000053.1"/>
</dbReference>
<name>A0ABS9TJ30_9PSEU</name>
<evidence type="ECO:0000313" key="3">
    <source>
        <dbReference type="EMBL" id="MCH6168521.1"/>
    </source>
</evidence>
<evidence type="ECO:0000259" key="2">
    <source>
        <dbReference type="PROSITE" id="PS51084"/>
    </source>
</evidence>
<feature type="short sequence motif" description="Histidine triad motif" evidence="1">
    <location>
        <begin position="91"/>
        <end position="95"/>
    </location>
</feature>
<dbReference type="SUPFAM" id="SSF54197">
    <property type="entry name" value="HIT-like"/>
    <property type="match status" value="1"/>
</dbReference>
<gene>
    <name evidence="3" type="ORF">MMF94_22740</name>
</gene>
<dbReference type="Gene3D" id="3.30.428.10">
    <property type="entry name" value="HIT-like"/>
    <property type="match status" value="1"/>
</dbReference>
<dbReference type="PANTHER" id="PTHR46648:SF1">
    <property type="entry name" value="ADENOSINE 5'-MONOPHOSPHORAMIDASE HNT1"/>
    <property type="match status" value="1"/>
</dbReference>
<dbReference type="PANTHER" id="PTHR46648">
    <property type="entry name" value="HIT FAMILY PROTEIN 1"/>
    <property type="match status" value="1"/>
</dbReference>
<dbReference type="InterPro" id="IPR011146">
    <property type="entry name" value="HIT-like"/>
</dbReference>
<dbReference type="Proteomes" id="UP001299970">
    <property type="component" value="Unassembled WGS sequence"/>
</dbReference>
<sequence>MATLFTKIINGELPARFVWSDERAVGFLSINPLGPGHTLVVPREEVDHWIDAGPDLLAHLTSVSHTIGAAVQELWEPPRVGLLVAGFEVPHLHLHVFPAWDMAAFDFANAAKSVDAAEQDAHAEKLRVALRAAGHAAHVPD</sequence>